<comment type="subunit">
    <text evidence="5 10">The nucleosome is a histone octamer containing two molecules each of H2A, H2B, H3 and H4 assembled in one H3-H4 heterotetramer and two H2A-H2B heterodimers. The octamer wraps approximately 147 bp of DNA.</text>
</comment>
<name>A0AAJ0BJC7_9PEZI</name>
<dbReference type="FunFam" id="1.10.20.10:FF:000012">
    <property type="entry name" value="Histone H4"/>
    <property type="match status" value="1"/>
</dbReference>
<dbReference type="GO" id="GO:0005634">
    <property type="term" value="C:nucleus"/>
    <property type="evidence" value="ECO:0007669"/>
    <property type="project" value="UniProtKB-SubCell"/>
</dbReference>
<keyword evidence="13" id="KW-1185">Reference proteome</keyword>
<evidence type="ECO:0000256" key="5">
    <source>
        <dbReference type="ARBA" id="ARBA00011538"/>
    </source>
</evidence>
<dbReference type="PANTHER" id="PTHR10484">
    <property type="entry name" value="HISTONE H4"/>
    <property type="match status" value="1"/>
</dbReference>
<gene>
    <name evidence="12" type="ORF">QBC47DRAFT_371603</name>
</gene>
<dbReference type="Gene3D" id="1.10.20.10">
    <property type="entry name" value="Histone, subunit A"/>
    <property type="match status" value="1"/>
</dbReference>
<comment type="similarity">
    <text evidence="4 10">Belongs to the histone H4 family.</text>
</comment>
<comment type="caution">
    <text evidence="12">The sequence shown here is derived from an EMBL/GenBank/DDBJ whole genome shotgun (WGS) entry which is preliminary data.</text>
</comment>
<protein>
    <recommendedName>
        <fullName evidence="10">Histone H4</fullName>
    </recommendedName>
</protein>
<evidence type="ECO:0000313" key="12">
    <source>
        <dbReference type="EMBL" id="KAK1759320.1"/>
    </source>
</evidence>
<dbReference type="GO" id="GO:0046982">
    <property type="term" value="F:protein heterodimerization activity"/>
    <property type="evidence" value="ECO:0007669"/>
    <property type="project" value="InterPro"/>
</dbReference>
<keyword evidence="8 10" id="KW-0539">Nucleus</keyword>
<sequence length="131" mass="14718">MPPLVPSRGGPKRGFASKVSGKTVLGGKTGAKRHRKIIRDTIRGVTKPDIRRLARRGGVKRISAGIYDEIRGALKARLEQILRDCITYTEYRNAKTVTVNDVIFALRRIGRPIYGFDPETYVPGRREIRDS</sequence>
<dbReference type="InterPro" id="IPR009072">
    <property type="entry name" value="Histone-fold"/>
</dbReference>
<evidence type="ECO:0000256" key="2">
    <source>
        <dbReference type="ARBA" id="ARBA00004123"/>
    </source>
</evidence>
<dbReference type="GO" id="GO:0003677">
    <property type="term" value="F:DNA binding"/>
    <property type="evidence" value="ECO:0007669"/>
    <property type="project" value="UniProtKB-KW"/>
</dbReference>
<organism evidence="12 13">
    <name type="scientific">Echria macrotheca</name>
    <dbReference type="NCBI Taxonomy" id="438768"/>
    <lineage>
        <taxon>Eukaryota</taxon>
        <taxon>Fungi</taxon>
        <taxon>Dikarya</taxon>
        <taxon>Ascomycota</taxon>
        <taxon>Pezizomycotina</taxon>
        <taxon>Sordariomycetes</taxon>
        <taxon>Sordariomycetidae</taxon>
        <taxon>Sordariales</taxon>
        <taxon>Schizotheciaceae</taxon>
        <taxon>Echria</taxon>
    </lineage>
</organism>
<keyword evidence="6 10" id="KW-0158">Chromosome</keyword>
<dbReference type="SUPFAM" id="SSF47113">
    <property type="entry name" value="Histone-fold"/>
    <property type="match status" value="1"/>
</dbReference>
<evidence type="ECO:0000256" key="4">
    <source>
        <dbReference type="ARBA" id="ARBA00006564"/>
    </source>
</evidence>
<comment type="function">
    <text evidence="1 10">Core component of nucleosome. Nucleosomes wrap and compact DNA into chromatin, limiting DNA accessibility to the cellular machineries which require DNA as a template. Histones thereby play a central role in transcription regulation, DNA repair, DNA replication and chromosomal stability. DNA accessibility is regulated via a complex set of post-translational modifications of histones, also called histone code, and nucleosome remodeling.</text>
</comment>
<comment type="subcellular location">
    <subcellularLocation>
        <location evidence="3">Chromosome</location>
    </subcellularLocation>
    <subcellularLocation>
        <location evidence="2">Nucleus</location>
    </subcellularLocation>
</comment>
<feature type="region of interest" description="Disordered" evidence="11">
    <location>
        <begin position="1"/>
        <end position="20"/>
    </location>
</feature>
<evidence type="ECO:0000256" key="11">
    <source>
        <dbReference type="SAM" id="MobiDB-lite"/>
    </source>
</evidence>
<evidence type="ECO:0000256" key="7">
    <source>
        <dbReference type="ARBA" id="ARBA00023125"/>
    </source>
</evidence>
<dbReference type="EMBL" id="MU839828">
    <property type="protein sequence ID" value="KAK1759320.1"/>
    <property type="molecule type" value="Genomic_DNA"/>
</dbReference>
<dbReference type="PROSITE" id="PS00047">
    <property type="entry name" value="HISTONE_H4"/>
    <property type="match status" value="1"/>
</dbReference>
<keyword evidence="9 10" id="KW-0544">Nucleosome core</keyword>
<reference evidence="12" key="1">
    <citation type="submission" date="2023-06" db="EMBL/GenBank/DDBJ databases">
        <title>Genome-scale phylogeny and comparative genomics of the fungal order Sordariales.</title>
        <authorList>
            <consortium name="Lawrence Berkeley National Laboratory"/>
            <person name="Hensen N."/>
            <person name="Bonometti L."/>
            <person name="Westerberg I."/>
            <person name="Brannstrom I.O."/>
            <person name="Guillou S."/>
            <person name="Cros-Aarteil S."/>
            <person name="Calhoun S."/>
            <person name="Haridas S."/>
            <person name="Kuo A."/>
            <person name="Mondo S."/>
            <person name="Pangilinan J."/>
            <person name="Riley R."/>
            <person name="Labutti K."/>
            <person name="Andreopoulos B."/>
            <person name="Lipzen A."/>
            <person name="Chen C."/>
            <person name="Yanf M."/>
            <person name="Daum C."/>
            <person name="Ng V."/>
            <person name="Clum A."/>
            <person name="Steindorff A."/>
            <person name="Ohm R."/>
            <person name="Martin F."/>
            <person name="Silar P."/>
            <person name="Natvig D."/>
            <person name="Lalanne C."/>
            <person name="Gautier V."/>
            <person name="Ament-Velasquez S.L."/>
            <person name="Kruys A."/>
            <person name="Hutchinson M.I."/>
            <person name="Powell A.J."/>
            <person name="Barry K."/>
            <person name="Miller A.N."/>
            <person name="Grigoriev I.V."/>
            <person name="Debuchy R."/>
            <person name="Gladieux P."/>
            <person name="Thoren M.H."/>
            <person name="Johannesson H."/>
        </authorList>
    </citation>
    <scope>NUCLEOTIDE SEQUENCE</scope>
    <source>
        <strain evidence="12">PSN4</strain>
    </source>
</reference>
<accession>A0AAJ0BJC7</accession>
<dbReference type="AlphaFoldDB" id="A0AAJ0BJC7"/>
<dbReference type="CDD" id="cd22912">
    <property type="entry name" value="HFD_H4"/>
    <property type="match status" value="1"/>
</dbReference>
<proteinExistence type="inferred from homology"/>
<dbReference type="PRINTS" id="PR00623">
    <property type="entry name" value="HISTONEH4"/>
</dbReference>
<dbReference type="GO" id="GO:0000786">
    <property type="term" value="C:nucleosome"/>
    <property type="evidence" value="ECO:0007669"/>
    <property type="project" value="UniProtKB-KW"/>
</dbReference>
<evidence type="ECO:0000256" key="1">
    <source>
        <dbReference type="ARBA" id="ARBA00002001"/>
    </source>
</evidence>
<dbReference type="GO" id="GO:0030527">
    <property type="term" value="F:structural constituent of chromatin"/>
    <property type="evidence" value="ECO:0007669"/>
    <property type="project" value="InterPro"/>
</dbReference>
<evidence type="ECO:0000256" key="6">
    <source>
        <dbReference type="ARBA" id="ARBA00022454"/>
    </source>
</evidence>
<dbReference type="Proteomes" id="UP001239445">
    <property type="component" value="Unassembled WGS sequence"/>
</dbReference>
<keyword evidence="7 10" id="KW-0238">DNA-binding</keyword>
<dbReference type="SMART" id="SM00417">
    <property type="entry name" value="H4"/>
    <property type="match status" value="1"/>
</dbReference>
<dbReference type="InterPro" id="IPR019809">
    <property type="entry name" value="Histone_H4_CS"/>
</dbReference>
<evidence type="ECO:0000313" key="13">
    <source>
        <dbReference type="Proteomes" id="UP001239445"/>
    </source>
</evidence>
<evidence type="ECO:0000256" key="9">
    <source>
        <dbReference type="ARBA" id="ARBA00023269"/>
    </source>
</evidence>
<evidence type="ECO:0000256" key="3">
    <source>
        <dbReference type="ARBA" id="ARBA00004286"/>
    </source>
</evidence>
<dbReference type="InterPro" id="IPR001951">
    <property type="entry name" value="Histone_H4"/>
</dbReference>
<evidence type="ECO:0000256" key="10">
    <source>
        <dbReference type="RuleBase" id="RU000528"/>
    </source>
</evidence>
<evidence type="ECO:0000256" key="8">
    <source>
        <dbReference type="ARBA" id="ARBA00023242"/>
    </source>
</evidence>